<feature type="compositionally biased region" description="Low complexity" evidence="1">
    <location>
        <begin position="185"/>
        <end position="198"/>
    </location>
</feature>
<feature type="compositionally biased region" description="Low complexity" evidence="1">
    <location>
        <begin position="498"/>
        <end position="515"/>
    </location>
</feature>
<dbReference type="EMBL" id="JACTNZ010000005">
    <property type="protein sequence ID" value="KAG5548368.1"/>
    <property type="molecule type" value="Genomic_DNA"/>
</dbReference>
<evidence type="ECO:0000313" key="2">
    <source>
        <dbReference type="EMBL" id="KAG5548368.1"/>
    </source>
</evidence>
<dbReference type="Proteomes" id="UP000823749">
    <property type="component" value="Chromosome 5"/>
</dbReference>
<evidence type="ECO:0000256" key="1">
    <source>
        <dbReference type="SAM" id="MobiDB-lite"/>
    </source>
</evidence>
<feature type="compositionally biased region" description="Basic and acidic residues" evidence="1">
    <location>
        <begin position="410"/>
        <end position="431"/>
    </location>
</feature>
<keyword evidence="3" id="KW-1185">Reference proteome</keyword>
<feature type="compositionally biased region" description="Polar residues" evidence="1">
    <location>
        <begin position="539"/>
        <end position="548"/>
    </location>
</feature>
<accession>A0AAV6K7D9</accession>
<feature type="compositionally biased region" description="Polar residues" evidence="1">
    <location>
        <begin position="443"/>
        <end position="455"/>
    </location>
</feature>
<dbReference type="AlphaFoldDB" id="A0AAV6K7D9"/>
<proteinExistence type="predicted"/>
<sequence length="548" mass="60060">MVGFFFSDSFWSFFFFFGVSSGSGLRYKKDLQKGMFSSSVWKLWQDEVLAKITPKAIIVEDADLAKVSKPKKKTSRSKGPSSTSSLKRKASISSTQEVGKPEPEETPKKKKKLQKLSEKKTPTGKLAAIAGRTRSSSSPDQVKSKKTIHHAESTPTKEVKKGKTKTAPTKETQEEEVKKVELKKSPSLASSDSSPASLEATSEGPQTNPEHEASSQTPDKSKLSPFKPEPPTVQKDEIVEEAADEDMEDLFKAAASLVQLGGQFPLIRPEQNSKIGIQALMPESGHQVRKEAVSLYIPFIFKLAVGEGPSKREVFFLDLEVLAGSTSSTIIAPGVTFAKTSSRFGKWWVEHVSKYFAKDLDEVLAKVTPGALVVEDVDPTKTSKSKKKTSRFEGLSPSASLKRKGAQEVIKPEPEETPQKKRLKKLSEKKPSAGKTTAIAGRTRSSTKASSPNQAKSKETAHHAESTPKKEVKKTKTKTARPKQSHEKEVQKAKLKKSPSIASSDSSTASLETTSEGPPINPEHELHLKRLRNPRSHHSSLILQPSKR</sequence>
<feature type="compositionally biased region" description="Basic and acidic residues" evidence="1">
    <location>
        <begin position="171"/>
        <end position="184"/>
    </location>
</feature>
<feature type="region of interest" description="Disordered" evidence="1">
    <location>
        <begin position="379"/>
        <end position="548"/>
    </location>
</feature>
<reference evidence="2" key="1">
    <citation type="submission" date="2020-08" db="EMBL/GenBank/DDBJ databases">
        <title>Plant Genome Project.</title>
        <authorList>
            <person name="Zhang R.-G."/>
        </authorList>
    </citation>
    <scope>NUCLEOTIDE SEQUENCE</scope>
    <source>
        <strain evidence="2">WSP0</strain>
        <tissue evidence="2">Leaf</tissue>
    </source>
</reference>
<feature type="compositionally biased region" description="Basic and acidic residues" evidence="1">
    <location>
        <begin position="456"/>
        <end position="470"/>
    </location>
</feature>
<evidence type="ECO:0000313" key="3">
    <source>
        <dbReference type="Proteomes" id="UP000823749"/>
    </source>
</evidence>
<feature type="compositionally biased region" description="Basic residues" evidence="1">
    <location>
        <begin position="471"/>
        <end position="483"/>
    </location>
</feature>
<gene>
    <name evidence="2" type="ORF">RHGRI_013910</name>
</gene>
<feature type="compositionally biased region" description="Polar residues" evidence="1">
    <location>
        <begin position="199"/>
        <end position="218"/>
    </location>
</feature>
<feature type="region of interest" description="Disordered" evidence="1">
    <location>
        <begin position="68"/>
        <end position="234"/>
    </location>
</feature>
<name>A0AAV6K7D9_9ERIC</name>
<organism evidence="2 3">
    <name type="scientific">Rhododendron griersonianum</name>
    <dbReference type="NCBI Taxonomy" id="479676"/>
    <lineage>
        <taxon>Eukaryota</taxon>
        <taxon>Viridiplantae</taxon>
        <taxon>Streptophyta</taxon>
        <taxon>Embryophyta</taxon>
        <taxon>Tracheophyta</taxon>
        <taxon>Spermatophyta</taxon>
        <taxon>Magnoliopsida</taxon>
        <taxon>eudicotyledons</taxon>
        <taxon>Gunneridae</taxon>
        <taxon>Pentapetalae</taxon>
        <taxon>asterids</taxon>
        <taxon>Ericales</taxon>
        <taxon>Ericaceae</taxon>
        <taxon>Ericoideae</taxon>
        <taxon>Rhodoreae</taxon>
        <taxon>Rhododendron</taxon>
    </lineage>
</organism>
<feature type="compositionally biased region" description="Basic and acidic residues" evidence="1">
    <location>
        <begin position="149"/>
        <end position="161"/>
    </location>
</feature>
<protein>
    <submittedName>
        <fullName evidence="2">Uncharacterized protein</fullName>
    </submittedName>
</protein>
<feature type="compositionally biased region" description="Basic residues" evidence="1">
    <location>
        <begin position="529"/>
        <end position="538"/>
    </location>
</feature>
<comment type="caution">
    <text evidence="2">The sequence shown here is derived from an EMBL/GenBank/DDBJ whole genome shotgun (WGS) entry which is preliminary data.</text>
</comment>